<dbReference type="Pfam" id="PF00023">
    <property type="entry name" value="Ank"/>
    <property type="match status" value="1"/>
</dbReference>
<evidence type="ECO:0000256" key="3">
    <source>
        <dbReference type="PROSITE-ProRule" id="PRU00023"/>
    </source>
</evidence>
<dbReference type="PROSITE" id="PS50297">
    <property type="entry name" value="ANK_REP_REGION"/>
    <property type="match status" value="2"/>
</dbReference>
<keyword evidence="2 3" id="KW-0040">ANK repeat</keyword>
<dbReference type="PANTHER" id="PTHR24171:SF8">
    <property type="entry name" value="BRCA1-ASSOCIATED RING DOMAIN PROTEIN 1"/>
    <property type="match status" value="1"/>
</dbReference>
<name>A0A068EL67_9POXV</name>
<dbReference type="Pfam" id="PF12796">
    <property type="entry name" value="Ank_2"/>
    <property type="match status" value="1"/>
</dbReference>
<dbReference type="SUPFAM" id="SSF48403">
    <property type="entry name" value="Ankyrin repeat"/>
    <property type="match status" value="1"/>
</dbReference>
<evidence type="ECO:0000313" key="5">
    <source>
        <dbReference type="Proteomes" id="UP000140838"/>
    </source>
</evidence>
<dbReference type="EMBL" id="KJ859677">
    <property type="protein sequence ID" value="AID46747.1"/>
    <property type="molecule type" value="Genomic_DNA"/>
</dbReference>
<feature type="repeat" description="ANK" evidence="3">
    <location>
        <begin position="131"/>
        <end position="165"/>
    </location>
</feature>
<dbReference type="Gene3D" id="1.25.40.20">
    <property type="entry name" value="Ankyrin repeat-containing domain"/>
    <property type="match status" value="1"/>
</dbReference>
<organism evidence="4 5">
    <name type="scientific">Penguinpox virus</name>
    <dbReference type="NCBI Taxonomy" id="648998"/>
    <lineage>
        <taxon>Viruses</taxon>
        <taxon>Varidnaviria</taxon>
        <taxon>Bamfordvirae</taxon>
        <taxon>Nucleocytoviricota</taxon>
        <taxon>Pokkesviricetes</taxon>
        <taxon>Chitovirales</taxon>
        <taxon>Poxviridae</taxon>
        <taxon>Chordopoxvirinae</taxon>
        <taxon>Avipoxvirus</taxon>
        <taxon>Avipoxvirus penguinpox</taxon>
    </lineage>
</organism>
<dbReference type="GO" id="GO:0004842">
    <property type="term" value="F:ubiquitin-protein transferase activity"/>
    <property type="evidence" value="ECO:0007669"/>
    <property type="project" value="TreeGrafter"/>
</dbReference>
<keyword evidence="1" id="KW-0677">Repeat</keyword>
<evidence type="ECO:0000256" key="2">
    <source>
        <dbReference type="ARBA" id="ARBA00023043"/>
    </source>
</evidence>
<dbReference type="InterPro" id="IPR002110">
    <property type="entry name" value="Ankyrin_rpt"/>
</dbReference>
<dbReference type="GeneID" id="19738009"/>
<feature type="repeat" description="ANK" evidence="3">
    <location>
        <begin position="64"/>
        <end position="96"/>
    </location>
</feature>
<dbReference type="Proteomes" id="UP000140838">
    <property type="component" value="Genome"/>
</dbReference>
<sequence>MDIKTSLYILFHYLKVLIHPQYKCKKINVLFSAIYDNDVRAVKYLLDRNLNPDDEIDIINSTFNHIYPLITAVSLRHTEIVRLLISYKSNVNKQDRLYKKAALHMAVQNNDCNIAKILLENRANPNVVDFEMCTPMHIALLFNPTNSKLVSMLLKYGSDIHLKDKYGKSSIDLASNKRVSEEIKMLIRVAK</sequence>
<proteinExistence type="predicted"/>
<reference evidence="4 5" key="1">
    <citation type="journal article" date="2014" name="BMC Genomics">
        <title>The complete genome sequences of poxviruses isolated from a penguin and a pigeon in South Africa and comparison to other sequenced avipoxviruses.</title>
        <authorList>
            <person name="Offerman K."/>
            <person name="Carulei O."/>
            <person name="van der Walt A.P."/>
            <person name="Douglass N."/>
            <person name="Williamson A.L."/>
        </authorList>
    </citation>
    <scope>NUCLEOTIDE SEQUENCE [LARGE SCALE GENOMIC DNA]</scope>
    <source>
        <strain evidence="4">PSan92</strain>
    </source>
</reference>
<evidence type="ECO:0000256" key="1">
    <source>
        <dbReference type="ARBA" id="ARBA00022737"/>
    </source>
</evidence>
<keyword evidence="5" id="KW-1185">Reference proteome</keyword>
<dbReference type="InterPro" id="IPR036770">
    <property type="entry name" value="Ankyrin_rpt-contain_sf"/>
</dbReference>
<evidence type="ECO:0000313" key="4">
    <source>
        <dbReference type="EMBL" id="AID46747.1"/>
    </source>
</evidence>
<dbReference type="GO" id="GO:0085020">
    <property type="term" value="P:protein K6-linked ubiquitination"/>
    <property type="evidence" value="ECO:0007669"/>
    <property type="project" value="TreeGrafter"/>
</dbReference>
<dbReference type="PROSITE" id="PS50088">
    <property type="entry name" value="ANK_REPEAT"/>
    <property type="match status" value="3"/>
</dbReference>
<feature type="repeat" description="ANK" evidence="3">
    <location>
        <begin position="98"/>
        <end position="130"/>
    </location>
</feature>
<protein>
    <submittedName>
        <fullName evidence="4">Ankyrin repeat family protein</fullName>
    </submittedName>
</protein>
<dbReference type="SMART" id="SM00248">
    <property type="entry name" value="ANK"/>
    <property type="match status" value="4"/>
</dbReference>
<dbReference type="KEGG" id="vg:19738009"/>
<dbReference type="RefSeq" id="YP_009046005.1">
    <property type="nucleotide sequence ID" value="NC_024446.1"/>
</dbReference>
<gene>
    <name evidence="4" type="ORF">pepv_006</name>
</gene>
<accession>A0A068EL67</accession>
<dbReference type="PANTHER" id="PTHR24171">
    <property type="entry name" value="ANKYRIN REPEAT DOMAIN-CONTAINING PROTEIN 39-RELATED"/>
    <property type="match status" value="1"/>
</dbReference>